<protein>
    <submittedName>
        <fullName evidence="3">Outer membrane protein beta-barrel domain-containing protein</fullName>
    </submittedName>
</protein>
<dbReference type="Pfam" id="PF13505">
    <property type="entry name" value="OMP_b-brl"/>
    <property type="match status" value="1"/>
</dbReference>
<reference evidence="3 4" key="1">
    <citation type="submission" date="2016-11" db="EMBL/GenBank/DDBJ databases">
        <authorList>
            <person name="Jaros S."/>
            <person name="Januszkiewicz K."/>
            <person name="Wedrychowicz H."/>
        </authorList>
    </citation>
    <scope>NUCLEOTIDE SEQUENCE [LARGE SCALE GENOMIC DNA]</scope>
    <source>
        <strain evidence="3 4">DSM 21425</strain>
    </source>
</reference>
<keyword evidence="1" id="KW-0732">Signal</keyword>
<evidence type="ECO:0000313" key="3">
    <source>
        <dbReference type="EMBL" id="SHI96790.1"/>
    </source>
</evidence>
<dbReference type="InterPro" id="IPR027385">
    <property type="entry name" value="Beta-barrel_OMP"/>
</dbReference>
<organism evidence="3 4">
    <name type="scientific">Mesonia phycicola</name>
    <dbReference type="NCBI Taxonomy" id="579105"/>
    <lineage>
        <taxon>Bacteria</taxon>
        <taxon>Pseudomonadati</taxon>
        <taxon>Bacteroidota</taxon>
        <taxon>Flavobacteriia</taxon>
        <taxon>Flavobacteriales</taxon>
        <taxon>Flavobacteriaceae</taxon>
        <taxon>Mesonia</taxon>
    </lineage>
</organism>
<keyword evidence="4" id="KW-1185">Reference proteome</keyword>
<accession>A0A1M6FGF2</accession>
<dbReference type="STRING" id="579105.SAMN04488096_106131"/>
<sequence length="172" mass="19150">MYYIIILMKKILFIAFVFVTIQSAFSQGEIEVGITGGYLNVTANDADEGNSGFYAGLYSEISLTNSLKVQPELLYGNIEDQNLLYLPVVLKYYVAHSDLNLQAGPQATYLFKGDNDLEFKDQLGLDLTVGVGYDIFHNIYINARYGFKIAQNDETFSSADFNTFMVGLSIGL</sequence>
<evidence type="ECO:0000313" key="4">
    <source>
        <dbReference type="Proteomes" id="UP000184225"/>
    </source>
</evidence>
<dbReference type="Proteomes" id="UP000184225">
    <property type="component" value="Unassembled WGS sequence"/>
</dbReference>
<feature type="domain" description="Outer membrane protein beta-barrel" evidence="2">
    <location>
        <begin position="13"/>
        <end position="169"/>
    </location>
</feature>
<name>A0A1M6FGF2_9FLAO</name>
<proteinExistence type="predicted"/>
<evidence type="ECO:0000259" key="2">
    <source>
        <dbReference type="Pfam" id="PF13505"/>
    </source>
</evidence>
<dbReference type="InterPro" id="IPR011250">
    <property type="entry name" value="OMP/PagP_B-barrel"/>
</dbReference>
<dbReference type="EMBL" id="FQYY01000006">
    <property type="protein sequence ID" value="SHI96790.1"/>
    <property type="molecule type" value="Genomic_DNA"/>
</dbReference>
<gene>
    <name evidence="3" type="ORF">SAMN04488096_106131</name>
</gene>
<dbReference type="SUPFAM" id="SSF56925">
    <property type="entry name" value="OMPA-like"/>
    <property type="match status" value="1"/>
</dbReference>
<evidence type="ECO:0000256" key="1">
    <source>
        <dbReference type="ARBA" id="ARBA00022729"/>
    </source>
</evidence>
<dbReference type="AlphaFoldDB" id="A0A1M6FGF2"/>